<dbReference type="EC" id="5.2.1.8" evidence="6"/>
<evidence type="ECO:0000313" key="10">
    <source>
        <dbReference type="Proteomes" id="UP000679220"/>
    </source>
</evidence>
<evidence type="ECO:0000256" key="5">
    <source>
        <dbReference type="PROSITE-ProRule" id="PRU00277"/>
    </source>
</evidence>
<proteinExistence type="inferred from homology"/>
<dbReference type="PROSITE" id="PS50059">
    <property type="entry name" value="FKBP_PPIASE"/>
    <property type="match status" value="1"/>
</dbReference>
<dbReference type="PROSITE" id="PS51257">
    <property type="entry name" value="PROKAR_LIPOPROTEIN"/>
    <property type="match status" value="1"/>
</dbReference>
<evidence type="ECO:0000256" key="2">
    <source>
        <dbReference type="ARBA" id="ARBA00006577"/>
    </source>
</evidence>
<keyword evidence="3 5" id="KW-0697">Rotamase</keyword>
<dbReference type="Proteomes" id="UP000679220">
    <property type="component" value="Unassembled WGS sequence"/>
</dbReference>
<protein>
    <recommendedName>
        <fullName evidence="6">Peptidyl-prolyl cis-trans isomerase</fullName>
        <ecNumber evidence="6">5.2.1.8</ecNumber>
    </recommendedName>
</protein>
<dbReference type="Gene3D" id="3.10.50.40">
    <property type="match status" value="1"/>
</dbReference>
<evidence type="ECO:0000256" key="1">
    <source>
        <dbReference type="ARBA" id="ARBA00000971"/>
    </source>
</evidence>
<feature type="domain" description="PPIase FKBP-type" evidence="8">
    <location>
        <begin position="56"/>
        <end position="137"/>
    </location>
</feature>
<reference evidence="9" key="2">
    <citation type="submission" date="2021-04" db="EMBL/GenBank/DDBJ databases">
        <authorList>
            <person name="Zhang T."/>
            <person name="Zhang Y."/>
            <person name="Lu D."/>
            <person name="Zuo D."/>
            <person name="Du Z."/>
        </authorList>
    </citation>
    <scope>NUCLEOTIDE SEQUENCE</scope>
    <source>
        <strain evidence="9">JR1</strain>
    </source>
</reference>
<comment type="catalytic activity">
    <reaction evidence="1 5 6">
        <text>[protein]-peptidylproline (omega=180) = [protein]-peptidylproline (omega=0)</text>
        <dbReference type="Rhea" id="RHEA:16237"/>
        <dbReference type="Rhea" id="RHEA-COMP:10747"/>
        <dbReference type="Rhea" id="RHEA-COMP:10748"/>
        <dbReference type="ChEBI" id="CHEBI:83833"/>
        <dbReference type="ChEBI" id="CHEBI:83834"/>
        <dbReference type="EC" id="5.2.1.8"/>
    </reaction>
</comment>
<evidence type="ECO:0000259" key="8">
    <source>
        <dbReference type="PROSITE" id="PS50059"/>
    </source>
</evidence>
<gene>
    <name evidence="9" type="ORF">KDU71_20670</name>
</gene>
<sequence length="154" mass="16642">MKNFTFLVLFMAFVTVSCQYGGTASSNKPANDTIQTASGLKYLYLKKGDGPKIVSGARVGTYLSLMVNDSVVWNTNELPDSLFTFIADSTRLIKGFTEVSMLLREGDEIIAILPDSLAYGAKGAGDIIPPNATLVYDQFKVMSVVLPDSTLVVE</sequence>
<dbReference type="InterPro" id="IPR001179">
    <property type="entry name" value="PPIase_FKBP_dom"/>
</dbReference>
<evidence type="ECO:0000256" key="6">
    <source>
        <dbReference type="RuleBase" id="RU003915"/>
    </source>
</evidence>
<comment type="similarity">
    <text evidence="2 6">Belongs to the FKBP-type PPIase family.</text>
</comment>
<dbReference type="PANTHER" id="PTHR43811:SF19">
    <property type="entry name" value="39 KDA FK506-BINDING NUCLEAR PROTEIN"/>
    <property type="match status" value="1"/>
</dbReference>
<feature type="signal peptide" evidence="7">
    <location>
        <begin position="1"/>
        <end position="20"/>
    </location>
</feature>
<comment type="caution">
    <text evidence="9">The sequence shown here is derived from an EMBL/GenBank/DDBJ whole genome shotgun (WGS) entry which is preliminary data.</text>
</comment>
<dbReference type="GO" id="GO:0003755">
    <property type="term" value="F:peptidyl-prolyl cis-trans isomerase activity"/>
    <property type="evidence" value="ECO:0007669"/>
    <property type="project" value="UniProtKB-UniRule"/>
</dbReference>
<keyword evidence="7" id="KW-0732">Signal</keyword>
<dbReference type="SUPFAM" id="SSF54534">
    <property type="entry name" value="FKBP-like"/>
    <property type="match status" value="1"/>
</dbReference>
<evidence type="ECO:0000256" key="7">
    <source>
        <dbReference type="SAM" id="SignalP"/>
    </source>
</evidence>
<feature type="chain" id="PRO_5037900838" description="Peptidyl-prolyl cis-trans isomerase" evidence="7">
    <location>
        <begin position="21"/>
        <end position="154"/>
    </location>
</feature>
<dbReference type="InterPro" id="IPR046357">
    <property type="entry name" value="PPIase_dom_sf"/>
</dbReference>
<evidence type="ECO:0000256" key="3">
    <source>
        <dbReference type="ARBA" id="ARBA00023110"/>
    </source>
</evidence>
<keyword evidence="4 5" id="KW-0413">Isomerase</keyword>
<organism evidence="9 10">
    <name type="scientific">Carboxylicivirga sediminis</name>
    <dbReference type="NCBI Taxonomy" id="2006564"/>
    <lineage>
        <taxon>Bacteria</taxon>
        <taxon>Pseudomonadati</taxon>
        <taxon>Bacteroidota</taxon>
        <taxon>Bacteroidia</taxon>
        <taxon>Marinilabiliales</taxon>
        <taxon>Marinilabiliaceae</taxon>
        <taxon>Carboxylicivirga</taxon>
    </lineage>
</organism>
<keyword evidence="10" id="KW-1185">Reference proteome</keyword>
<evidence type="ECO:0000256" key="4">
    <source>
        <dbReference type="ARBA" id="ARBA00023235"/>
    </source>
</evidence>
<accession>A0A941FBU8</accession>
<evidence type="ECO:0000313" key="9">
    <source>
        <dbReference type="EMBL" id="MBR8537995.1"/>
    </source>
</evidence>
<dbReference type="EMBL" id="JAGTAR010000045">
    <property type="protein sequence ID" value="MBR8537995.1"/>
    <property type="molecule type" value="Genomic_DNA"/>
</dbReference>
<reference evidence="9" key="1">
    <citation type="journal article" date="2018" name="Int. J. Syst. Evol. Microbiol.">
        <title>Carboxylicivirga sediminis sp. nov., isolated from coastal sediment.</title>
        <authorList>
            <person name="Wang F.Q."/>
            <person name="Ren L.H."/>
            <person name="Zou R.J."/>
            <person name="Sun Y.Z."/>
            <person name="Liu X.J."/>
            <person name="Jiang F."/>
            <person name="Liu L.J."/>
        </authorList>
    </citation>
    <scope>NUCLEOTIDE SEQUENCE</scope>
    <source>
        <strain evidence="9">JR1</strain>
    </source>
</reference>
<dbReference type="AlphaFoldDB" id="A0A941FBU8"/>
<name>A0A941FBU8_9BACT</name>
<dbReference type="RefSeq" id="WP_212193018.1">
    <property type="nucleotide sequence ID" value="NZ_JAGTAR010000045.1"/>
</dbReference>
<dbReference type="Pfam" id="PF00254">
    <property type="entry name" value="FKBP_C"/>
    <property type="match status" value="1"/>
</dbReference>
<dbReference type="PANTHER" id="PTHR43811">
    <property type="entry name" value="FKBP-TYPE PEPTIDYL-PROLYL CIS-TRANS ISOMERASE FKPA"/>
    <property type="match status" value="1"/>
</dbReference>